<keyword evidence="3" id="KW-1185">Reference proteome</keyword>
<dbReference type="Pfam" id="PF14224">
    <property type="entry name" value="DUF4331"/>
    <property type="match status" value="1"/>
</dbReference>
<reference evidence="2" key="1">
    <citation type="submission" date="2021-09" db="EMBL/GenBank/DDBJ databases">
        <title>Genome of Aequorivita sp. strain F64183.</title>
        <authorList>
            <person name="Wang Y."/>
        </authorList>
    </citation>
    <scope>NUCLEOTIDE SEQUENCE</scope>
    <source>
        <strain evidence="2">F64183</strain>
    </source>
</reference>
<dbReference type="Proteomes" id="UP001139462">
    <property type="component" value="Unassembled WGS sequence"/>
</dbReference>
<feature type="signal peptide" evidence="1">
    <location>
        <begin position="1"/>
        <end position="20"/>
    </location>
</feature>
<dbReference type="EMBL" id="JAIRBB010000002">
    <property type="protein sequence ID" value="MCG2430194.1"/>
    <property type="molecule type" value="Genomic_DNA"/>
</dbReference>
<accession>A0A9X1R379</accession>
<dbReference type="AlphaFoldDB" id="A0A9X1R379"/>
<protein>
    <submittedName>
        <fullName evidence="2">DUF4331 domain-containing protein</fullName>
    </submittedName>
</protein>
<dbReference type="InterPro" id="IPR025566">
    <property type="entry name" value="DUF4331"/>
</dbReference>
<gene>
    <name evidence="2" type="ORF">K8344_03605</name>
</gene>
<evidence type="ECO:0000313" key="2">
    <source>
        <dbReference type="EMBL" id="MCG2430194.1"/>
    </source>
</evidence>
<dbReference type="RefSeq" id="WP_237606922.1">
    <property type="nucleotide sequence ID" value="NZ_JAIRBB010000002.1"/>
</dbReference>
<proteinExistence type="predicted"/>
<comment type="caution">
    <text evidence="2">The sequence shown here is derived from an EMBL/GenBank/DDBJ whole genome shotgun (WGS) entry which is preliminary data.</text>
</comment>
<evidence type="ECO:0000313" key="3">
    <source>
        <dbReference type="Proteomes" id="UP001139462"/>
    </source>
</evidence>
<keyword evidence="1" id="KW-0732">Signal</keyword>
<sequence>MKTLKHITLFAALGSLLLFTQCKNDDDNIIINATCSDGIKNGDETGIDCGGSNCEPCDESGLDFTGVYIQEDQMGRPSINTVFGTSGYRDTYNVTVPSKMQVEFQSIMESKLLLLNPNYTTNVWGLDAGAFSTLLSNDVLWLAETGETTYSNGVDLLTGRALGEDVMNTTLQLIYGGADGTENPGLTDDGVSSNDAEFSNSFPYLAPPF</sequence>
<evidence type="ECO:0000256" key="1">
    <source>
        <dbReference type="SAM" id="SignalP"/>
    </source>
</evidence>
<organism evidence="2 3">
    <name type="scientific">Aequorivita xiaoshiensis</name>
    <dbReference type="NCBI Taxonomy" id="2874476"/>
    <lineage>
        <taxon>Bacteria</taxon>
        <taxon>Pseudomonadati</taxon>
        <taxon>Bacteroidota</taxon>
        <taxon>Flavobacteriia</taxon>
        <taxon>Flavobacteriales</taxon>
        <taxon>Flavobacteriaceae</taxon>
        <taxon>Aequorivita</taxon>
    </lineage>
</organism>
<name>A0A9X1R379_9FLAO</name>
<feature type="chain" id="PRO_5040760898" evidence="1">
    <location>
        <begin position="21"/>
        <end position="209"/>
    </location>
</feature>